<feature type="compositionally biased region" description="Low complexity" evidence="1">
    <location>
        <begin position="220"/>
        <end position="240"/>
    </location>
</feature>
<dbReference type="EMBL" id="HBDY01004145">
    <property type="protein sequence ID" value="CAD8232109.1"/>
    <property type="molecule type" value="Transcribed_RNA"/>
</dbReference>
<sequence length="430" mass="46720">MGSSLAWSARAARFPSHACRAHIGDADWIAQQAGAAAVILGGFVVTGGLEDLGIAPGRGSDDRNEDLEDPNEPCSMCEGTGRTECSCTRWSDDGEGCSSCGYTGVRVCPACRGGGRAVRVTLEIPVEPDPEPGRMRDDRTGFEEFELTRASTRAQIAPLAFSAAAVARRPIGNERDAAEGRVWGGVDDDWELEGDDLARLLGSQLDALSLSAIAEPPRNSSTDGEGDGSFSSGNGSGDDPSGSKDDEFYAQSGEAIRTLREDYPQLLEKSLTWGIYREDIGLIDETQSFGRNPGHVVASGIKEYKRCQKWLRTAASILFSHSEVQVQRIWSPLGTSGTRTIKVRWSIIGKLRLVGSITEEAHVDGISEYKLDNRGFIYQHTFTDLDWDVAQLRERVAALSNVLGQRSRVPELGSGQWFRNLVPEGWFKST</sequence>
<dbReference type="AlphaFoldDB" id="A0A6U0GA44"/>
<accession>A0A6U0GA44</accession>
<evidence type="ECO:0000313" key="3">
    <source>
        <dbReference type="EMBL" id="CAD8232113.1"/>
    </source>
</evidence>
<dbReference type="PANTHER" id="PTHR31094">
    <property type="entry name" value="RIKEN CDNA 2310061I04 GENE"/>
    <property type="match status" value="1"/>
</dbReference>
<organism evidence="2">
    <name type="scientific">Micromonas pusilla</name>
    <name type="common">Picoplanktonic green alga</name>
    <name type="synonym">Chromulina pusilla</name>
    <dbReference type="NCBI Taxonomy" id="38833"/>
    <lineage>
        <taxon>Eukaryota</taxon>
        <taxon>Viridiplantae</taxon>
        <taxon>Chlorophyta</taxon>
        <taxon>Mamiellophyceae</taxon>
        <taxon>Mamiellales</taxon>
        <taxon>Mamiellaceae</taxon>
        <taxon>Micromonas</taxon>
    </lineage>
</organism>
<protein>
    <submittedName>
        <fullName evidence="2">Uncharacterized protein</fullName>
    </submittedName>
</protein>
<dbReference type="EMBL" id="HBDY01004147">
    <property type="protein sequence ID" value="CAD8232113.1"/>
    <property type="molecule type" value="Transcribed_RNA"/>
</dbReference>
<evidence type="ECO:0000313" key="2">
    <source>
        <dbReference type="EMBL" id="CAD8232109.1"/>
    </source>
</evidence>
<dbReference type="Pfam" id="PF10184">
    <property type="entry name" value="DUF2358"/>
    <property type="match status" value="1"/>
</dbReference>
<gene>
    <name evidence="2" type="ORF">MPUS1402_LOCUS3120</name>
    <name evidence="3" type="ORF">MPUS1402_LOCUS3122</name>
</gene>
<dbReference type="InterPro" id="IPR018790">
    <property type="entry name" value="DUF2358"/>
</dbReference>
<proteinExistence type="predicted"/>
<reference evidence="2" key="1">
    <citation type="submission" date="2021-01" db="EMBL/GenBank/DDBJ databases">
        <authorList>
            <person name="Corre E."/>
            <person name="Pelletier E."/>
            <person name="Niang G."/>
            <person name="Scheremetjew M."/>
            <person name="Finn R."/>
            <person name="Kale V."/>
            <person name="Holt S."/>
            <person name="Cochrane G."/>
            <person name="Meng A."/>
            <person name="Brown T."/>
            <person name="Cohen L."/>
        </authorList>
    </citation>
    <scope>NUCLEOTIDE SEQUENCE</scope>
    <source>
        <strain evidence="2">RCC1614</strain>
    </source>
</reference>
<name>A0A6U0GA44_MICPS</name>
<evidence type="ECO:0000256" key="1">
    <source>
        <dbReference type="SAM" id="MobiDB-lite"/>
    </source>
</evidence>
<dbReference type="PANTHER" id="PTHR31094:SF2">
    <property type="entry name" value="RIKEN CDNA 2310061I04 GENE"/>
    <property type="match status" value="1"/>
</dbReference>
<feature type="region of interest" description="Disordered" evidence="1">
    <location>
        <begin position="214"/>
        <end position="247"/>
    </location>
</feature>